<keyword evidence="3" id="KW-0460">Magnesium</keyword>
<feature type="binding site" evidence="3">
    <location>
        <position position="330"/>
    </location>
    <ligand>
        <name>Mg(2+)</name>
        <dbReference type="ChEBI" id="CHEBI:18420"/>
        <label>1</label>
    </ligand>
</feature>
<accession>A0A919RLD8</accession>
<keyword evidence="3" id="KW-0479">Metal-binding</keyword>
<evidence type="ECO:0000256" key="2">
    <source>
        <dbReference type="ARBA" id="ARBA00022801"/>
    </source>
</evidence>
<reference evidence="4" key="1">
    <citation type="submission" date="2021-01" db="EMBL/GenBank/DDBJ databases">
        <title>Whole genome shotgun sequence of Sinosporangium siamense NBRC 109515.</title>
        <authorList>
            <person name="Komaki H."/>
            <person name="Tamura T."/>
        </authorList>
    </citation>
    <scope>NUCLEOTIDE SEQUENCE</scope>
    <source>
        <strain evidence="4">NBRC 109515</strain>
    </source>
</reference>
<feature type="binding site" evidence="3">
    <location>
        <position position="63"/>
    </location>
    <ligand>
        <name>Mg(2+)</name>
        <dbReference type="ChEBI" id="CHEBI:18420"/>
        <label>1</label>
    </ligand>
</feature>
<keyword evidence="5" id="KW-1185">Reference proteome</keyword>
<dbReference type="Gene3D" id="1.10.4080.10">
    <property type="entry name" value="ADP-ribosylation/Crystallin J1"/>
    <property type="match status" value="1"/>
</dbReference>
<proteinExistence type="inferred from homology"/>
<gene>
    <name evidence="4" type="ORF">Ssi02_59540</name>
</gene>
<feature type="binding site" evidence="3">
    <location>
        <position position="61"/>
    </location>
    <ligand>
        <name>Mg(2+)</name>
        <dbReference type="ChEBI" id="CHEBI:18420"/>
        <label>1</label>
    </ligand>
</feature>
<dbReference type="PANTHER" id="PTHR16222:SF24">
    <property type="entry name" value="ADP-RIBOSYLHYDROLASE ARH3"/>
    <property type="match status" value="1"/>
</dbReference>
<dbReference type="InterPro" id="IPR050792">
    <property type="entry name" value="ADP-ribosylglycohydrolase"/>
</dbReference>
<dbReference type="Pfam" id="PF03747">
    <property type="entry name" value="ADP_ribosyl_GH"/>
    <property type="match status" value="1"/>
</dbReference>
<name>A0A919RLD8_9ACTN</name>
<comment type="caution">
    <text evidence="4">The sequence shown here is derived from an EMBL/GenBank/DDBJ whole genome shotgun (WGS) entry which is preliminary data.</text>
</comment>
<evidence type="ECO:0000313" key="5">
    <source>
        <dbReference type="Proteomes" id="UP000606172"/>
    </source>
</evidence>
<dbReference type="InterPro" id="IPR036705">
    <property type="entry name" value="Ribosyl_crysJ1_sf"/>
</dbReference>
<keyword evidence="2" id="KW-0378">Hydrolase</keyword>
<protein>
    <recommendedName>
        <fullName evidence="6">ADP-ribosylglycohydrolase</fullName>
    </recommendedName>
</protein>
<feature type="binding site" evidence="3">
    <location>
        <position position="62"/>
    </location>
    <ligand>
        <name>Mg(2+)</name>
        <dbReference type="ChEBI" id="CHEBI:18420"/>
        <label>1</label>
    </ligand>
</feature>
<dbReference type="RefSeq" id="WP_239129951.1">
    <property type="nucleotide sequence ID" value="NZ_BOOW01000037.1"/>
</dbReference>
<comment type="similarity">
    <text evidence="1">Belongs to the ADP-ribosylglycohydrolase family.</text>
</comment>
<dbReference type="GO" id="GO:0046872">
    <property type="term" value="F:metal ion binding"/>
    <property type="evidence" value="ECO:0007669"/>
    <property type="project" value="UniProtKB-KW"/>
</dbReference>
<sequence length="389" mass="41126">MANARLVYQSRVRGCLLGGAIGDALGAPIEFDSTLRIRQRYGTAGITSLVPDNSGHLGLITDDTQMTLFTAEALIRANVRAHSVSGELGGGDSRTGYGDDREGWLGLGGDEADIVHRAYLRWLDTQQYPGPPPQDDGIRNGWLRRQHWLYSRRAPGNACLSGLSHRRFRGAAPEFGCPGPVNSGSKGCGTVIRSAPFGLAAETPRHAFELAAECAQITHGHPTGYIAAGALAALVNVLRQGLPLREAVEATLDLLVTYPAHEETANALQSAIALAGRGDPTPEKIESLGGAWIAEEALAISVYCALVAGQPEEMRRALLLAVNHSGDSDSTGAICGNILGALHGDQALPADWLVPLEGRAVITELADDFAIEFSGPDVKDLWGAKYPGD</sequence>
<comment type="cofactor">
    <cofactor evidence="3">
        <name>Mg(2+)</name>
        <dbReference type="ChEBI" id="CHEBI:18420"/>
    </cofactor>
    <text evidence="3">Binds 2 magnesium ions per subunit.</text>
</comment>
<organism evidence="4 5">
    <name type="scientific">Sinosporangium siamense</name>
    <dbReference type="NCBI Taxonomy" id="1367973"/>
    <lineage>
        <taxon>Bacteria</taxon>
        <taxon>Bacillati</taxon>
        <taxon>Actinomycetota</taxon>
        <taxon>Actinomycetes</taxon>
        <taxon>Streptosporangiales</taxon>
        <taxon>Streptosporangiaceae</taxon>
        <taxon>Sinosporangium</taxon>
    </lineage>
</organism>
<evidence type="ECO:0000313" key="4">
    <source>
        <dbReference type="EMBL" id="GII95723.1"/>
    </source>
</evidence>
<evidence type="ECO:0000256" key="1">
    <source>
        <dbReference type="ARBA" id="ARBA00010702"/>
    </source>
</evidence>
<dbReference type="SUPFAM" id="SSF101478">
    <property type="entry name" value="ADP-ribosylglycohydrolase"/>
    <property type="match status" value="1"/>
</dbReference>
<feature type="binding site" evidence="3">
    <location>
        <position position="329"/>
    </location>
    <ligand>
        <name>Mg(2+)</name>
        <dbReference type="ChEBI" id="CHEBI:18420"/>
        <label>1</label>
    </ligand>
</feature>
<dbReference type="InterPro" id="IPR005502">
    <property type="entry name" value="Ribosyl_crysJ1"/>
</dbReference>
<feature type="binding site" evidence="3">
    <location>
        <position position="327"/>
    </location>
    <ligand>
        <name>Mg(2+)</name>
        <dbReference type="ChEBI" id="CHEBI:18420"/>
        <label>1</label>
    </ligand>
</feature>
<evidence type="ECO:0008006" key="6">
    <source>
        <dbReference type="Google" id="ProtNLM"/>
    </source>
</evidence>
<dbReference type="PANTHER" id="PTHR16222">
    <property type="entry name" value="ADP-RIBOSYLGLYCOHYDROLASE"/>
    <property type="match status" value="1"/>
</dbReference>
<dbReference type="EMBL" id="BOOW01000037">
    <property type="protein sequence ID" value="GII95723.1"/>
    <property type="molecule type" value="Genomic_DNA"/>
</dbReference>
<dbReference type="Proteomes" id="UP000606172">
    <property type="component" value="Unassembled WGS sequence"/>
</dbReference>
<evidence type="ECO:0000256" key="3">
    <source>
        <dbReference type="PIRSR" id="PIRSR605502-1"/>
    </source>
</evidence>
<dbReference type="AlphaFoldDB" id="A0A919RLD8"/>
<dbReference type="GO" id="GO:0016787">
    <property type="term" value="F:hydrolase activity"/>
    <property type="evidence" value="ECO:0007669"/>
    <property type="project" value="UniProtKB-KW"/>
</dbReference>